<organism evidence="1">
    <name type="scientific">marine metagenome</name>
    <dbReference type="NCBI Taxonomy" id="408172"/>
    <lineage>
        <taxon>unclassified sequences</taxon>
        <taxon>metagenomes</taxon>
        <taxon>ecological metagenomes</taxon>
    </lineage>
</organism>
<accession>A0A382UMQ5</accession>
<dbReference type="SUPFAM" id="SSF52540">
    <property type="entry name" value="P-loop containing nucleoside triphosphate hydrolases"/>
    <property type="match status" value="1"/>
</dbReference>
<dbReference type="GO" id="GO:0002949">
    <property type="term" value="P:tRNA threonylcarbamoyladenosine modification"/>
    <property type="evidence" value="ECO:0007669"/>
    <property type="project" value="InterPro"/>
</dbReference>
<dbReference type="Gene3D" id="3.40.50.300">
    <property type="entry name" value="P-loop containing nucleotide triphosphate hydrolases"/>
    <property type="match status" value="1"/>
</dbReference>
<dbReference type="Pfam" id="PF02367">
    <property type="entry name" value="TsaE"/>
    <property type="match status" value="1"/>
</dbReference>
<protein>
    <recommendedName>
        <fullName evidence="2">tRNA threonylcarbamoyladenosine biosynthesis protein TsaE</fullName>
    </recommendedName>
</protein>
<sequence length="44" mass="4749">MKSQIIKSKSAQETLMIGKKIATKLKGNEIILLFGELGSGKTTL</sequence>
<name>A0A382UMQ5_9ZZZZ</name>
<dbReference type="InterPro" id="IPR027417">
    <property type="entry name" value="P-loop_NTPase"/>
</dbReference>
<gene>
    <name evidence="1" type="ORF">METZ01_LOCUS388403</name>
</gene>
<evidence type="ECO:0000313" key="1">
    <source>
        <dbReference type="EMBL" id="SVD35549.1"/>
    </source>
</evidence>
<dbReference type="InterPro" id="IPR003442">
    <property type="entry name" value="T6A_TsaE"/>
</dbReference>
<evidence type="ECO:0008006" key="2">
    <source>
        <dbReference type="Google" id="ProtNLM"/>
    </source>
</evidence>
<dbReference type="AlphaFoldDB" id="A0A382UMQ5"/>
<proteinExistence type="predicted"/>
<reference evidence="1" key="1">
    <citation type="submission" date="2018-05" db="EMBL/GenBank/DDBJ databases">
        <authorList>
            <person name="Lanie J.A."/>
            <person name="Ng W.-L."/>
            <person name="Kazmierczak K.M."/>
            <person name="Andrzejewski T.M."/>
            <person name="Davidsen T.M."/>
            <person name="Wayne K.J."/>
            <person name="Tettelin H."/>
            <person name="Glass J.I."/>
            <person name="Rusch D."/>
            <person name="Podicherti R."/>
            <person name="Tsui H.-C.T."/>
            <person name="Winkler M.E."/>
        </authorList>
    </citation>
    <scope>NUCLEOTIDE SEQUENCE</scope>
</reference>
<feature type="non-terminal residue" evidence="1">
    <location>
        <position position="44"/>
    </location>
</feature>
<dbReference type="EMBL" id="UINC01145428">
    <property type="protein sequence ID" value="SVD35549.1"/>
    <property type="molecule type" value="Genomic_DNA"/>
</dbReference>